<dbReference type="RefSeq" id="WP_283942778.1">
    <property type="nucleotide sequence ID" value="NZ_CP027059.1"/>
</dbReference>
<name>A0ABY4RVC5_9BACL</name>
<organism evidence="2 3">
    <name type="scientific">Paenibacillus konkukensis</name>
    <dbReference type="NCBI Taxonomy" id="2020716"/>
    <lineage>
        <taxon>Bacteria</taxon>
        <taxon>Bacillati</taxon>
        <taxon>Bacillota</taxon>
        <taxon>Bacilli</taxon>
        <taxon>Bacillales</taxon>
        <taxon>Paenibacillaceae</taxon>
        <taxon>Paenibacillus</taxon>
    </lineage>
</organism>
<keyword evidence="1" id="KW-0812">Transmembrane</keyword>
<evidence type="ECO:0000313" key="3">
    <source>
        <dbReference type="Proteomes" id="UP001057134"/>
    </source>
</evidence>
<proteinExistence type="predicted"/>
<sequence length="43" mass="4781">MLSTDGRVRRQRHWRQAAVFATAGFLAGVILWLLIIGAAQITD</sequence>
<evidence type="ECO:0000256" key="1">
    <source>
        <dbReference type="SAM" id="Phobius"/>
    </source>
</evidence>
<protein>
    <submittedName>
        <fullName evidence="2">Uncharacterized protein</fullName>
    </submittedName>
</protein>
<keyword evidence="3" id="KW-1185">Reference proteome</keyword>
<keyword evidence="1" id="KW-1133">Transmembrane helix</keyword>
<reference evidence="2" key="1">
    <citation type="submission" date="2018-02" db="EMBL/GenBank/DDBJ databases">
        <authorList>
            <person name="Kim S.-K."/>
            <person name="Jung H.-I."/>
            <person name="Lee S.-W."/>
        </authorList>
    </citation>
    <scope>NUCLEOTIDE SEQUENCE</scope>
    <source>
        <strain evidence="2">SK3146</strain>
    </source>
</reference>
<feature type="transmembrane region" description="Helical" evidence="1">
    <location>
        <begin position="17"/>
        <end position="41"/>
    </location>
</feature>
<keyword evidence="1" id="KW-0472">Membrane</keyword>
<dbReference type="Proteomes" id="UP001057134">
    <property type="component" value="Chromosome"/>
</dbReference>
<evidence type="ECO:0000313" key="2">
    <source>
        <dbReference type="EMBL" id="UQZ85304.1"/>
    </source>
</evidence>
<dbReference type="EMBL" id="CP027059">
    <property type="protein sequence ID" value="UQZ85304.1"/>
    <property type="molecule type" value="Genomic_DNA"/>
</dbReference>
<accession>A0ABY4RVC5</accession>
<reference evidence="2" key="2">
    <citation type="journal article" date="2021" name="J Anim Sci Technol">
        <title>Complete genome sequence of Paenibacillus konkukensis sp. nov. SK3146 as a potential probiotic strain.</title>
        <authorList>
            <person name="Jung H.I."/>
            <person name="Park S."/>
            <person name="Niu K.M."/>
            <person name="Lee S.W."/>
            <person name="Kothari D."/>
            <person name="Yi K.J."/>
            <person name="Kim S.K."/>
        </authorList>
    </citation>
    <scope>NUCLEOTIDE SEQUENCE</scope>
    <source>
        <strain evidence="2">SK3146</strain>
    </source>
</reference>
<gene>
    <name evidence="2" type="ORF">SK3146_04593</name>
</gene>